<accession>A0A2Z5UXM3</accession>
<proteinExistence type="predicted"/>
<sequence>MPRLNSKSSNLSDRCFQCIPPNLPDLKNLQSLPEDWFEKLSGLCNVKVDAFNKHLKNADLNKYPLLFRNSTISLKEALQFIYLTLSHLNCKSSYYSAIVLKLTEDIEFCTPGFINRVADIVTSLQEPQNLDELLYQSRLDLVNTVAAKLATTQTQQIHAWNQVLQIAANNNLGVKGNFKDPFSSNLTYSEIKKYLEKEFSEKFTPFYLPFLLEKQLRGLASLSDYQGAQATGYTVGIAENITEKIKTYLHAETFKNLTCQDFFEIVYSDDDEDCYLPILKDIKWNVVRNCFFNTLLKEGYFVKAISENDIHSLVDCASFSSLLRNNQLLGSENKYIMDSLFNNNDVYSQLKKIETEFAAYWENLRDCPALIDKTISWLIKTIEKNHLIVTRLNFLNY</sequence>
<keyword evidence="2" id="KW-1185">Reference proteome</keyword>
<reference evidence="1 2" key="1">
    <citation type="submission" date="2017-03" db="EMBL/GenBank/DDBJ databases">
        <title>The genome sequence of Candidatus Rickettsiella viridis.</title>
        <authorList>
            <person name="Nikoh N."/>
            <person name="Tsuchida T."/>
            <person name="Yamaguchi K."/>
            <person name="Maeda T."/>
            <person name="Shigenobu S."/>
            <person name="Fukatsu T."/>
        </authorList>
    </citation>
    <scope>NUCLEOTIDE SEQUENCE [LARGE SCALE GENOMIC DNA]</scope>
    <source>
        <strain evidence="1 2">Ap-RA04</strain>
    </source>
</reference>
<dbReference type="EMBL" id="AP018005">
    <property type="protein sequence ID" value="BBB15873.1"/>
    <property type="molecule type" value="Genomic_DNA"/>
</dbReference>
<protein>
    <submittedName>
        <fullName evidence="1">Uncharacterized protein</fullName>
    </submittedName>
</protein>
<name>A0A2Z5UXM3_9COXI</name>
<dbReference type="OrthoDB" id="5659972at2"/>
<dbReference type="Proteomes" id="UP000282483">
    <property type="component" value="Chromosome"/>
</dbReference>
<organism evidence="1 2">
    <name type="scientific">Candidatus Rickettsiella viridis</name>
    <dbReference type="NCBI Taxonomy" id="676208"/>
    <lineage>
        <taxon>Bacteria</taxon>
        <taxon>Pseudomonadati</taxon>
        <taxon>Pseudomonadota</taxon>
        <taxon>Gammaproteobacteria</taxon>
        <taxon>Legionellales</taxon>
        <taxon>Coxiellaceae</taxon>
        <taxon>Rickettsiella</taxon>
    </lineage>
</organism>
<dbReference type="RefSeq" id="WP_126323400.1">
    <property type="nucleotide sequence ID" value="NZ_AP018005.1"/>
</dbReference>
<dbReference type="KEGG" id="rvi:RVIR1_14290"/>
<evidence type="ECO:0000313" key="1">
    <source>
        <dbReference type="EMBL" id="BBB15873.1"/>
    </source>
</evidence>
<gene>
    <name evidence="1" type="ORF">RVIR1_14290</name>
</gene>
<evidence type="ECO:0000313" key="2">
    <source>
        <dbReference type="Proteomes" id="UP000282483"/>
    </source>
</evidence>
<dbReference type="AlphaFoldDB" id="A0A2Z5UXM3"/>